<keyword evidence="3" id="KW-1185">Reference proteome</keyword>
<keyword evidence="1" id="KW-0472">Membrane</keyword>
<feature type="transmembrane region" description="Helical" evidence="1">
    <location>
        <begin position="20"/>
        <end position="44"/>
    </location>
</feature>
<protein>
    <recommendedName>
        <fullName evidence="4">DUF2306 domain-containing protein</fullName>
    </recommendedName>
</protein>
<feature type="transmembrane region" description="Helical" evidence="1">
    <location>
        <begin position="89"/>
        <end position="109"/>
    </location>
</feature>
<proteinExistence type="predicted"/>
<feature type="transmembrane region" description="Helical" evidence="1">
    <location>
        <begin position="115"/>
        <end position="137"/>
    </location>
</feature>
<organism evidence="2 3">
    <name type="scientific">Biformimicrobium ophioploci</name>
    <dbReference type="NCBI Taxonomy" id="3036711"/>
    <lineage>
        <taxon>Bacteria</taxon>
        <taxon>Pseudomonadati</taxon>
        <taxon>Pseudomonadota</taxon>
        <taxon>Gammaproteobacteria</taxon>
        <taxon>Cellvibrionales</taxon>
        <taxon>Microbulbiferaceae</taxon>
        <taxon>Biformimicrobium</taxon>
    </lineage>
</organism>
<reference evidence="2 3" key="1">
    <citation type="submission" date="2023-04" db="EMBL/GenBank/DDBJ databases">
        <title>Marinobulbifer ophiurae gen. nov., sp. Nov., isolate from tissue of brittle star Ophioplocus japonicus.</title>
        <authorList>
            <person name="Kawano K."/>
            <person name="Sawayama S."/>
            <person name="Nakagawa S."/>
        </authorList>
    </citation>
    <scope>NUCLEOTIDE SEQUENCE [LARGE SCALE GENOMIC DNA]</scope>
    <source>
        <strain evidence="2 3">NKW57</strain>
    </source>
</reference>
<keyword evidence="1" id="KW-0812">Transmembrane</keyword>
<evidence type="ECO:0000313" key="3">
    <source>
        <dbReference type="Proteomes" id="UP001224392"/>
    </source>
</evidence>
<name>A0ABQ6LWW9_9GAMM</name>
<sequence>MTVSTANNPSDSIISRQRSLGFFFFASLSLLVFVVAAFGLKVIVHPERLARYEIPLVVLHGLIMVAWFGLFVLQARLVQAGSIRAHRRAGFAGIMLLILMVATGIPLSYQLGRAMLFVANCVMLLTFTALFVSAVIAASRRNFEAHKRLMLMASLAVIGPAVGRVWQVLEIPEISSLLAIIAAKVLIPVSYDLKTLGSLHKATIAGVTFSVSMTALMVAIILSPLLSVIQSILFG</sequence>
<gene>
    <name evidence="2" type="ORF">MNKW57_08230</name>
</gene>
<feature type="transmembrane region" description="Helical" evidence="1">
    <location>
        <begin position="203"/>
        <end position="229"/>
    </location>
</feature>
<comment type="caution">
    <text evidence="2">The sequence shown here is derived from an EMBL/GenBank/DDBJ whole genome shotgun (WGS) entry which is preliminary data.</text>
</comment>
<keyword evidence="1" id="KW-1133">Transmembrane helix</keyword>
<evidence type="ECO:0000256" key="1">
    <source>
        <dbReference type="SAM" id="Phobius"/>
    </source>
</evidence>
<dbReference type="Proteomes" id="UP001224392">
    <property type="component" value="Unassembled WGS sequence"/>
</dbReference>
<dbReference type="EMBL" id="BSYJ01000002">
    <property type="protein sequence ID" value="GMG86502.1"/>
    <property type="molecule type" value="Genomic_DNA"/>
</dbReference>
<evidence type="ECO:0008006" key="4">
    <source>
        <dbReference type="Google" id="ProtNLM"/>
    </source>
</evidence>
<dbReference type="RefSeq" id="WP_285763036.1">
    <property type="nucleotide sequence ID" value="NZ_BSYJ01000002.1"/>
</dbReference>
<feature type="transmembrane region" description="Helical" evidence="1">
    <location>
        <begin position="56"/>
        <end position="77"/>
    </location>
</feature>
<accession>A0ABQ6LWW9</accession>
<evidence type="ECO:0000313" key="2">
    <source>
        <dbReference type="EMBL" id="GMG86502.1"/>
    </source>
</evidence>